<protein>
    <submittedName>
        <fullName evidence="1">Uncharacterized protein</fullName>
    </submittedName>
</protein>
<evidence type="ECO:0000313" key="2">
    <source>
        <dbReference type="Proteomes" id="UP000031586"/>
    </source>
</evidence>
<organism evidence="1 2">
    <name type="scientific">Vibrio owensii CAIM 1854 = LMG 25443</name>
    <dbReference type="NCBI Taxonomy" id="1229493"/>
    <lineage>
        <taxon>Bacteria</taxon>
        <taxon>Pseudomonadati</taxon>
        <taxon>Pseudomonadota</taxon>
        <taxon>Gammaproteobacteria</taxon>
        <taxon>Vibrionales</taxon>
        <taxon>Vibrionaceae</taxon>
        <taxon>Vibrio</taxon>
    </lineage>
</organism>
<gene>
    <name evidence="1" type="ORF">H735_29670</name>
</gene>
<dbReference type="EMBL" id="JPRD01000083">
    <property type="protein sequence ID" value="KIF45443.1"/>
    <property type="molecule type" value="Genomic_DNA"/>
</dbReference>
<name>A0A0C1V6Y3_9VIBR</name>
<evidence type="ECO:0000313" key="1">
    <source>
        <dbReference type="EMBL" id="KIF45443.1"/>
    </source>
</evidence>
<dbReference type="PATRIC" id="fig|1229493.5.peg.6011"/>
<dbReference type="AlphaFoldDB" id="A0A0C1V6Y3"/>
<proteinExistence type="predicted"/>
<dbReference type="RefSeq" id="WP_020198180.1">
    <property type="nucleotide sequence ID" value="NZ_BAOH01000289.1"/>
</dbReference>
<sequence>MLKWRITGHEDSRVIFSEIIPCSLTNQEKIKLLLQLLTAKYCLTNEMLFYSIASEGNRTKFKQDNLLKVDRICYSPKEFSCGENPCFIASLIEDIEE</sequence>
<dbReference type="Proteomes" id="UP000031586">
    <property type="component" value="Unassembled WGS sequence"/>
</dbReference>
<accession>A0A0C1V6Y3</accession>
<reference evidence="1 2" key="1">
    <citation type="submission" date="2014-07" db="EMBL/GenBank/DDBJ databases">
        <title>Unique and conserved regions in Vibrio harveyi and related species in comparison with the shrimp pathogen Vibrio harveyi CAIM 1792.</title>
        <authorList>
            <person name="Espinoza-Valles I."/>
            <person name="Vora G."/>
            <person name="Leekitcharoenphon P."/>
            <person name="Ussery D."/>
            <person name="Hoj L."/>
            <person name="Gomez-Gil B."/>
        </authorList>
    </citation>
    <scope>NUCLEOTIDE SEQUENCE [LARGE SCALE GENOMIC DNA]</scope>
    <source>
        <strain evidence="2">CAIM 1854 / LMG 25443</strain>
    </source>
</reference>
<comment type="caution">
    <text evidence="1">The sequence shown here is derived from an EMBL/GenBank/DDBJ whole genome shotgun (WGS) entry which is preliminary data.</text>
</comment>